<proteinExistence type="inferred from homology"/>
<dbReference type="SUPFAM" id="SSF56300">
    <property type="entry name" value="Metallo-dependent phosphatases"/>
    <property type="match status" value="1"/>
</dbReference>
<dbReference type="Proteomes" id="UP001596237">
    <property type="component" value="Unassembled WGS sequence"/>
</dbReference>
<keyword evidence="5" id="KW-1185">Reference proteome</keyword>
<gene>
    <name evidence="4" type="ORF">ACFQDP_04820</name>
</gene>
<evidence type="ECO:0000256" key="2">
    <source>
        <dbReference type="SAM" id="MobiDB-lite"/>
    </source>
</evidence>
<sequence>MTNQTRTLFTADHHFGHAGILRMGRAHFGDIDTHNDMLISAWNAAVRPGDEVWHLGDFCYRCPPAQAARIFARLNGTKRLVVGNHDKGARHLPWASQHEGFVDTVLEEQRVTLCHFPMRAWQGVFRGAWHLFGHTHGLLEDSSQSCDVGVDRWGFRPALMSEIRARLAATPELPEERRRAAERDAEKGDDAE</sequence>
<feature type="region of interest" description="Disordered" evidence="2">
    <location>
        <begin position="170"/>
        <end position="192"/>
    </location>
</feature>
<dbReference type="Gene3D" id="3.60.21.10">
    <property type="match status" value="1"/>
</dbReference>
<dbReference type="Pfam" id="PF12850">
    <property type="entry name" value="Metallophos_2"/>
    <property type="match status" value="1"/>
</dbReference>
<protein>
    <submittedName>
        <fullName evidence="4">Metallophosphoesterase family protein</fullName>
    </submittedName>
</protein>
<dbReference type="RefSeq" id="WP_009865037.1">
    <property type="nucleotide sequence ID" value="NZ_JBHSTT010000016.1"/>
</dbReference>
<evidence type="ECO:0000256" key="1">
    <source>
        <dbReference type="ARBA" id="ARBA00008950"/>
    </source>
</evidence>
<dbReference type="InterPro" id="IPR024654">
    <property type="entry name" value="Calcineurin-like_PHP_lpxH"/>
</dbReference>
<organism evidence="4 5">
    <name type="scientific">Methylorubrum zatmanii</name>
    <dbReference type="NCBI Taxonomy" id="29429"/>
    <lineage>
        <taxon>Bacteria</taxon>
        <taxon>Pseudomonadati</taxon>
        <taxon>Pseudomonadota</taxon>
        <taxon>Alphaproteobacteria</taxon>
        <taxon>Hyphomicrobiales</taxon>
        <taxon>Methylobacteriaceae</taxon>
        <taxon>Methylorubrum</taxon>
    </lineage>
</organism>
<comment type="similarity">
    <text evidence="1">Belongs to the metallophosphoesterase superfamily. YfcE family.</text>
</comment>
<name>A0ABW1WLU7_9HYPH</name>
<feature type="domain" description="Calcineurin-like phosphoesterase" evidence="3">
    <location>
        <begin position="32"/>
        <end position="139"/>
    </location>
</feature>
<dbReference type="EMBL" id="JBHSTT010000016">
    <property type="protein sequence ID" value="MFC6388677.1"/>
    <property type="molecule type" value="Genomic_DNA"/>
</dbReference>
<evidence type="ECO:0000313" key="4">
    <source>
        <dbReference type="EMBL" id="MFC6388677.1"/>
    </source>
</evidence>
<comment type="caution">
    <text evidence="4">The sequence shown here is derived from an EMBL/GenBank/DDBJ whole genome shotgun (WGS) entry which is preliminary data.</text>
</comment>
<feature type="compositionally biased region" description="Basic and acidic residues" evidence="2">
    <location>
        <begin position="174"/>
        <end position="192"/>
    </location>
</feature>
<evidence type="ECO:0000259" key="3">
    <source>
        <dbReference type="Pfam" id="PF12850"/>
    </source>
</evidence>
<accession>A0ABW1WLU7</accession>
<dbReference type="InterPro" id="IPR029052">
    <property type="entry name" value="Metallo-depent_PP-like"/>
</dbReference>
<evidence type="ECO:0000313" key="5">
    <source>
        <dbReference type="Proteomes" id="UP001596237"/>
    </source>
</evidence>
<reference evidence="5" key="1">
    <citation type="journal article" date="2019" name="Int. J. Syst. Evol. Microbiol.">
        <title>The Global Catalogue of Microorganisms (GCM) 10K type strain sequencing project: providing services to taxonomists for standard genome sequencing and annotation.</title>
        <authorList>
            <consortium name="The Broad Institute Genomics Platform"/>
            <consortium name="The Broad Institute Genome Sequencing Center for Infectious Disease"/>
            <person name="Wu L."/>
            <person name="Ma J."/>
        </authorList>
    </citation>
    <scope>NUCLEOTIDE SEQUENCE [LARGE SCALE GENOMIC DNA]</scope>
    <source>
        <strain evidence="5">CCUG 36916</strain>
    </source>
</reference>